<reference evidence="2" key="1">
    <citation type="submission" date="2020-01" db="EMBL/GenBank/DDBJ databases">
        <authorList>
            <person name="Mishra B."/>
        </authorList>
    </citation>
    <scope>NUCLEOTIDE SEQUENCE [LARGE SCALE GENOMIC DNA]</scope>
</reference>
<keyword evidence="3" id="KW-1185">Reference proteome</keyword>
<gene>
    <name evidence="2" type="ORF">MERR_LOCUS24228</name>
</gene>
<sequence length="381" mass="43044">MSEKMDLRGGADRLSSLPDSLLCEILMSFSTDEVVRTSVLSTRWRNLWKNVPVLDLDTDDFPEEDSFVSFVDRFLCFNSDSCLQSFKLKYHYGEGSAHVTRWISTVVDRKVKHICLLNGSWDAQMPTTLYTCERLVSLALDGVTFPSPNPSSKSVSLPCLKDMDLNKVKFANNLAFEMLISASPVLESLRLVNVSSENVDCFRVWSKSLLSLTHIARVIGGGEKDLVFEIDAPRLHDLYLVDGVVYDYLKCQPLPLFPNLTSLRATGYYNWHMLLAFLESCPNLKRLVLGPSRNSPENEGVSSLSGRQCFMSSLEYVEIQRPWTNSQRKENLLSSKHRLVSYFLENSTLCLDDSRKEGESVILKRPLTTPTLSASCQLNNP</sequence>
<dbReference type="OrthoDB" id="1435207at2759"/>
<proteinExistence type="predicted"/>
<dbReference type="Pfam" id="PF00646">
    <property type="entry name" value="F-box"/>
    <property type="match status" value="1"/>
</dbReference>
<dbReference type="CDD" id="cd22160">
    <property type="entry name" value="F-box_AtFBL13-like"/>
    <property type="match status" value="1"/>
</dbReference>
<organism evidence="2 3">
    <name type="scientific">Microthlaspi erraticum</name>
    <dbReference type="NCBI Taxonomy" id="1685480"/>
    <lineage>
        <taxon>Eukaryota</taxon>
        <taxon>Viridiplantae</taxon>
        <taxon>Streptophyta</taxon>
        <taxon>Embryophyta</taxon>
        <taxon>Tracheophyta</taxon>
        <taxon>Spermatophyta</taxon>
        <taxon>Magnoliopsida</taxon>
        <taxon>eudicotyledons</taxon>
        <taxon>Gunneridae</taxon>
        <taxon>Pentapetalae</taxon>
        <taxon>rosids</taxon>
        <taxon>malvids</taxon>
        <taxon>Brassicales</taxon>
        <taxon>Brassicaceae</taxon>
        <taxon>Coluteocarpeae</taxon>
        <taxon>Microthlaspi</taxon>
    </lineage>
</organism>
<dbReference type="SUPFAM" id="SSF52047">
    <property type="entry name" value="RNI-like"/>
    <property type="match status" value="1"/>
</dbReference>
<dbReference type="Pfam" id="PF24758">
    <property type="entry name" value="LRR_At5g56370"/>
    <property type="match status" value="1"/>
</dbReference>
<dbReference type="InterPro" id="IPR006566">
    <property type="entry name" value="FBD"/>
</dbReference>
<dbReference type="Gene3D" id="1.20.1280.50">
    <property type="match status" value="1"/>
</dbReference>
<dbReference type="EMBL" id="CACVBM020001167">
    <property type="protein sequence ID" value="CAA7036993.1"/>
    <property type="molecule type" value="Genomic_DNA"/>
</dbReference>
<dbReference type="InterPro" id="IPR053781">
    <property type="entry name" value="F-box_AtFBL13-like"/>
</dbReference>
<name>A0A6D2JD34_9BRAS</name>
<dbReference type="InterPro" id="IPR001810">
    <property type="entry name" value="F-box_dom"/>
</dbReference>
<evidence type="ECO:0000313" key="2">
    <source>
        <dbReference type="EMBL" id="CAA7036993.1"/>
    </source>
</evidence>
<comment type="caution">
    <text evidence="2">The sequence shown here is derived from an EMBL/GenBank/DDBJ whole genome shotgun (WGS) entry which is preliminary data.</text>
</comment>
<dbReference type="AlphaFoldDB" id="A0A6D2JD34"/>
<dbReference type="InterPro" id="IPR036047">
    <property type="entry name" value="F-box-like_dom_sf"/>
</dbReference>
<dbReference type="SUPFAM" id="SSF81383">
    <property type="entry name" value="F-box domain"/>
    <property type="match status" value="1"/>
</dbReference>
<dbReference type="InterPro" id="IPR055411">
    <property type="entry name" value="LRR_FXL15/At3g58940/PEG3-like"/>
</dbReference>
<protein>
    <recommendedName>
        <fullName evidence="1">F-box domain-containing protein</fullName>
    </recommendedName>
</protein>
<dbReference type="PANTHER" id="PTHR31900:SF33">
    <property type="entry name" value="PROTEIN WITH RNI-LIKE_FBD-LIKE DOMAIN"/>
    <property type="match status" value="1"/>
</dbReference>
<feature type="domain" description="F-box" evidence="1">
    <location>
        <begin position="11"/>
        <end position="47"/>
    </location>
</feature>
<dbReference type="Proteomes" id="UP000467841">
    <property type="component" value="Unassembled WGS sequence"/>
</dbReference>
<dbReference type="InterPro" id="IPR032675">
    <property type="entry name" value="LRR_dom_sf"/>
</dbReference>
<dbReference type="PROSITE" id="PS50181">
    <property type="entry name" value="FBOX"/>
    <property type="match status" value="1"/>
</dbReference>
<dbReference type="PANTHER" id="PTHR31900">
    <property type="entry name" value="F-BOX/RNI SUPERFAMILY PROTEIN-RELATED"/>
    <property type="match status" value="1"/>
</dbReference>
<dbReference type="SMART" id="SM00579">
    <property type="entry name" value="FBD"/>
    <property type="match status" value="1"/>
</dbReference>
<dbReference type="Gene3D" id="3.80.10.10">
    <property type="entry name" value="Ribonuclease Inhibitor"/>
    <property type="match status" value="1"/>
</dbReference>
<evidence type="ECO:0000313" key="3">
    <source>
        <dbReference type="Proteomes" id="UP000467841"/>
    </source>
</evidence>
<accession>A0A6D2JD34</accession>
<dbReference type="InterPro" id="IPR050232">
    <property type="entry name" value="FBL13/AtMIF1-like"/>
</dbReference>
<evidence type="ECO:0000259" key="1">
    <source>
        <dbReference type="PROSITE" id="PS50181"/>
    </source>
</evidence>